<name>A0ABW9HNK8_9ACTN</name>
<reference evidence="1 2" key="1">
    <citation type="submission" date="2024-12" db="EMBL/GenBank/DDBJ databases">
        <title>Forecasting of Potato common scab and diversities of Pathogenic streptomyces spp. in china.</title>
        <authorList>
            <person name="Handique U."/>
            <person name="Wu J."/>
        </authorList>
    </citation>
    <scope>NUCLEOTIDE SEQUENCE [LARGE SCALE GENOMIC DNA]</scope>
    <source>
        <strain evidence="1 2">ZRIMU1530</strain>
    </source>
</reference>
<protein>
    <submittedName>
        <fullName evidence="1">DUF6192 family protein</fullName>
    </submittedName>
</protein>
<sequence length="254" mass="28685">MEESLRRFAEEIGLSFFTVRTQRWVAAQWPAEYRRAGVSWEVHRILASAADRFELIGNPPLSERTGRRRWSGEVAKKVVGWKTEEVRVPVTTEEKVGAIHELAGGDEAVAAQVATDFLHRREVAFRAMRDAEARENVNEAQFEQAGLDDDDGFEEDYEEAFPQGDGLIEDPARIVRGFRRSMEFSDLIGICQGFISGAAWLVPKLRGHEFTETQTKVLENHLEKIRATADWIETAAATGQVDLDEQLAQLLRGQ</sequence>
<organism evidence="1 2">
    <name type="scientific">Streptomyces niveiscabiei</name>
    <dbReference type="NCBI Taxonomy" id="164115"/>
    <lineage>
        <taxon>Bacteria</taxon>
        <taxon>Bacillati</taxon>
        <taxon>Actinomycetota</taxon>
        <taxon>Actinomycetes</taxon>
        <taxon>Kitasatosporales</taxon>
        <taxon>Streptomycetaceae</taxon>
        <taxon>Streptomyces</taxon>
    </lineage>
</organism>
<comment type="caution">
    <text evidence="1">The sequence shown here is derived from an EMBL/GenBank/DDBJ whole genome shotgun (WGS) entry which is preliminary data.</text>
</comment>
<dbReference type="RefSeq" id="WP_409120773.1">
    <property type="nucleotide sequence ID" value="NZ_JBJVNI010000003.1"/>
</dbReference>
<dbReference type="EMBL" id="JBJVNI010000003">
    <property type="protein sequence ID" value="MFM9608447.1"/>
    <property type="molecule type" value="Genomic_DNA"/>
</dbReference>
<dbReference type="InterPro" id="IPR045683">
    <property type="entry name" value="DUF6192"/>
</dbReference>
<accession>A0ABW9HNK8</accession>
<keyword evidence="2" id="KW-1185">Reference proteome</keyword>
<evidence type="ECO:0000313" key="2">
    <source>
        <dbReference type="Proteomes" id="UP001631957"/>
    </source>
</evidence>
<dbReference type="Proteomes" id="UP001631957">
    <property type="component" value="Unassembled WGS sequence"/>
</dbReference>
<evidence type="ECO:0000313" key="1">
    <source>
        <dbReference type="EMBL" id="MFM9608447.1"/>
    </source>
</evidence>
<dbReference type="Pfam" id="PF19691">
    <property type="entry name" value="DUF6192"/>
    <property type="match status" value="1"/>
</dbReference>
<proteinExistence type="predicted"/>
<gene>
    <name evidence="1" type="ORF">ACKI18_06965</name>
</gene>